<sequence>MSNESVPLKVRVDVRDIWDSSTSTIKQAASSLAKTLGHQITAEAEWPALWDELKDHFPDKSGFVLTMSRYTVAWYEMLLARVEDDAHAEWTENLLEMLSAKPRGGITLKVEPCPGNAKTRPITNWNKNTGSFFLGIPKSDLMSQSRITNFLEKDFDNLFEESAPAESADDENEWSHVPNTTQDKPAREVPRAAVDAEPQTKRLPAVELLARPNELFKSTAPHILMVNYRGDKMTVQSSHEPSLELLANYLKKWGKVNPNDSLRRPVYNIELVESDFSFGLIDSLTIEPHTNHSKTINPTIILSFIEGVLGYTMVETSGAYWMYRSTSLLK</sequence>
<evidence type="ECO:0000256" key="1">
    <source>
        <dbReference type="SAM" id="MobiDB-lite"/>
    </source>
</evidence>
<name>A0ABR1IMV4_9AGAR</name>
<comment type="caution">
    <text evidence="2">The sequence shown here is derived from an EMBL/GenBank/DDBJ whole genome shotgun (WGS) entry which is preliminary data.</text>
</comment>
<proteinExistence type="predicted"/>
<accession>A0ABR1IMV4</accession>
<evidence type="ECO:0000313" key="3">
    <source>
        <dbReference type="Proteomes" id="UP001498398"/>
    </source>
</evidence>
<reference evidence="2 3" key="1">
    <citation type="submission" date="2024-01" db="EMBL/GenBank/DDBJ databases">
        <title>A draft genome for the cacao thread blight pathogen Marasmiellus scandens.</title>
        <authorList>
            <person name="Baruah I.K."/>
            <person name="Leung J."/>
            <person name="Bukari Y."/>
            <person name="Amoako-Attah I."/>
            <person name="Meinhardt L.W."/>
            <person name="Bailey B.A."/>
            <person name="Cohen S.P."/>
        </authorList>
    </citation>
    <scope>NUCLEOTIDE SEQUENCE [LARGE SCALE GENOMIC DNA]</scope>
    <source>
        <strain evidence="2 3">GH-19</strain>
    </source>
</reference>
<protein>
    <submittedName>
        <fullName evidence="2">Uncharacterized protein</fullName>
    </submittedName>
</protein>
<organism evidence="2 3">
    <name type="scientific">Marasmiellus scandens</name>
    <dbReference type="NCBI Taxonomy" id="2682957"/>
    <lineage>
        <taxon>Eukaryota</taxon>
        <taxon>Fungi</taxon>
        <taxon>Dikarya</taxon>
        <taxon>Basidiomycota</taxon>
        <taxon>Agaricomycotina</taxon>
        <taxon>Agaricomycetes</taxon>
        <taxon>Agaricomycetidae</taxon>
        <taxon>Agaricales</taxon>
        <taxon>Marasmiineae</taxon>
        <taxon>Omphalotaceae</taxon>
        <taxon>Marasmiellus</taxon>
    </lineage>
</organism>
<dbReference type="EMBL" id="JBANRG010000090">
    <property type="protein sequence ID" value="KAK7436903.1"/>
    <property type="molecule type" value="Genomic_DNA"/>
</dbReference>
<keyword evidence="3" id="KW-1185">Reference proteome</keyword>
<gene>
    <name evidence="2" type="ORF">VKT23_018923</name>
</gene>
<dbReference type="Proteomes" id="UP001498398">
    <property type="component" value="Unassembled WGS sequence"/>
</dbReference>
<evidence type="ECO:0000313" key="2">
    <source>
        <dbReference type="EMBL" id="KAK7436903.1"/>
    </source>
</evidence>
<feature type="region of interest" description="Disordered" evidence="1">
    <location>
        <begin position="162"/>
        <end position="197"/>
    </location>
</feature>